<organism evidence="2 3">
    <name type="scientific">Pleurodeles waltl</name>
    <name type="common">Iberian ribbed newt</name>
    <dbReference type="NCBI Taxonomy" id="8319"/>
    <lineage>
        <taxon>Eukaryota</taxon>
        <taxon>Metazoa</taxon>
        <taxon>Chordata</taxon>
        <taxon>Craniata</taxon>
        <taxon>Vertebrata</taxon>
        <taxon>Euteleostomi</taxon>
        <taxon>Amphibia</taxon>
        <taxon>Batrachia</taxon>
        <taxon>Caudata</taxon>
        <taxon>Salamandroidea</taxon>
        <taxon>Salamandridae</taxon>
        <taxon>Pleurodelinae</taxon>
        <taxon>Pleurodeles</taxon>
    </lineage>
</organism>
<feature type="region of interest" description="Disordered" evidence="1">
    <location>
        <begin position="1"/>
        <end position="68"/>
    </location>
</feature>
<gene>
    <name evidence="2" type="ORF">NDU88_002530</name>
</gene>
<dbReference type="Proteomes" id="UP001066276">
    <property type="component" value="Chromosome 9"/>
</dbReference>
<evidence type="ECO:0000313" key="3">
    <source>
        <dbReference type="Proteomes" id="UP001066276"/>
    </source>
</evidence>
<protein>
    <submittedName>
        <fullName evidence="2">Uncharacterized protein</fullName>
    </submittedName>
</protein>
<evidence type="ECO:0000256" key="1">
    <source>
        <dbReference type="SAM" id="MobiDB-lite"/>
    </source>
</evidence>
<accession>A0AAV7MRZ6</accession>
<reference evidence="2" key="1">
    <citation type="journal article" date="2022" name="bioRxiv">
        <title>Sequencing and chromosome-scale assembly of the giantPleurodeles waltlgenome.</title>
        <authorList>
            <person name="Brown T."/>
            <person name="Elewa A."/>
            <person name="Iarovenko S."/>
            <person name="Subramanian E."/>
            <person name="Araus A.J."/>
            <person name="Petzold A."/>
            <person name="Susuki M."/>
            <person name="Suzuki K.-i.T."/>
            <person name="Hayashi T."/>
            <person name="Toyoda A."/>
            <person name="Oliveira C."/>
            <person name="Osipova E."/>
            <person name="Leigh N.D."/>
            <person name="Simon A."/>
            <person name="Yun M.H."/>
        </authorList>
    </citation>
    <scope>NUCLEOTIDE SEQUENCE</scope>
    <source>
        <strain evidence="2">20211129_DDA</strain>
        <tissue evidence="2">Liver</tissue>
    </source>
</reference>
<dbReference type="AlphaFoldDB" id="A0AAV7MRZ6"/>
<sequence length="138" mass="15111">MSGLSCAEHLQTPDTARRGLTSPHLRHSADLLPVQMPMQTVAEPPRGTAPRATSSRQSPWVGGQPEASYGLLQKPLSDRFSQLAVQRLRLAAQCDSARCRPNAGSRQPGLHVLHADLLHVSSSKTYRRARSHMDDIKS</sequence>
<keyword evidence="3" id="KW-1185">Reference proteome</keyword>
<proteinExistence type="predicted"/>
<evidence type="ECO:0000313" key="2">
    <source>
        <dbReference type="EMBL" id="KAJ1105122.1"/>
    </source>
</evidence>
<dbReference type="EMBL" id="JANPWB010000013">
    <property type="protein sequence ID" value="KAJ1105122.1"/>
    <property type="molecule type" value="Genomic_DNA"/>
</dbReference>
<name>A0AAV7MRZ6_PLEWA</name>
<comment type="caution">
    <text evidence="2">The sequence shown here is derived from an EMBL/GenBank/DDBJ whole genome shotgun (WGS) entry which is preliminary data.</text>
</comment>